<dbReference type="EMBL" id="JAAOYM010000001">
    <property type="protein sequence ID" value="NIJ13240.1"/>
    <property type="molecule type" value="Genomic_DNA"/>
</dbReference>
<comment type="caution">
    <text evidence="1">The sequence shown here is derived from an EMBL/GenBank/DDBJ whole genome shotgun (WGS) entry which is preliminary data.</text>
</comment>
<proteinExistence type="predicted"/>
<dbReference type="InterPro" id="IPR047717">
    <property type="entry name" value="CC_star_Cory"/>
</dbReference>
<evidence type="ECO:0000313" key="2">
    <source>
        <dbReference type="Proteomes" id="UP000545493"/>
    </source>
</evidence>
<evidence type="ECO:0000313" key="1">
    <source>
        <dbReference type="EMBL" id="NIJ13240.1"/>
    </source>
</evidence>
<dbReference type="InterPro" id="IPR058303">
    <property type="entry name" value="DUF7990"/>
</dbReference>
<accession>A0A7X5ZSD6</accession>
<dbReference type="AlphaFoldDB" id="A0A7X5ZSD6"/>
<dbReference type="RefSeq" id="WP_167172880.1">
    <property type="nucleotide sequence ID" value="NZ_JAAOYM010000001.1"/>
</dbReference>
<dbReference type="NCBIfam" id="NF041419">
    <property type="entry name" value="CC_star_Cory"/>
    <property type="match status" value="1"/>
</dbReference>
<dbReference type="Proteomes" id="UP000545493">
    <property type="component" value="Unassembled WGS sequence"/>
</dbReference>
<reference evidence="1 2" key="1">
    <citation type="submission" date="2020-03" db="EMBL/GenBank/DDBJ databases">
        <title>Sequencing the genomes of 1000 actinobacteria strains.</title>
        <authorList>
            <person name="Klenk H.-P."/>
        </authorList>
    </citation>
    <scope>NUCLEOTIDE SEQUENCE [LARGE SCALE GENOMIC DNA]</scope>
    <source>
        <strain evidence="1 2">DSM 45685</strain>
    </source>
</reference>
<gene>
    <name evidence="1" type="ORF">FHU38_003584</name>
</gene>
<organism evidence="1 2">
    <name type="scientific">Saccharomonospora amisosensis</name>
    <dbReference type="NCBI Taxonomy" id="1128677"/>
    <lineage>
        <taxon>Bacteria</taxon>
        <taxon>Bacillati</taxon>
        <taxon>Actinomycetota</taxon>
        <taxon>Actinomycetes</taxon>
        <taxon>Pseudonocardiales</taxon>
        <taxon>Pseudonocardiaceae</taxon>
        <taxon>Saccharomonospora</taxon>
    </lineage>
</organism>
<protein>
    <submittedName>
        <fullName evidence="1">Uncharacterized protein</fullName>
    </submittedName>
</protein>
<keyword evidence="2" id="KW-1185">Reference proteome</keyword>
<dbReference type="Pfam" id="PF25952">
    <property type="entry name" value="DUF7990"/>
    <property type="match status" value="1"/>
</dbReference>
<name>A0A7X5ZSD6_9PSEU</name>
<sequence>MSVRSWLVSTWRRVETSHDQVFVARWRQGLRREARKQQDTLRALVMLESLGVDNPVAYETLDLIPYLVVDVHEWHRRMGRESFGDPGVCC</sequence>